<keyword evidence="2" id="KW-1185">Reference proteome</keyword>
<dbReference type="OrthoDB" id="10368523at2759"/>
<dbReference type="GeneID" id="68119936"/>
<comment type="caution">
    <text evidence="1">The sequence shown here is derived from an EMBL/GenBank/DDBJ whole genome shotgun (WGS) entry which is preliminary data.</text>
</comment>
<dbReference type="EMBL" id="VFQX01000016">
    <property type="protein sequence ID" value="KAF0980933.1"/>
    <property type="molecule type" value="Genomic_DNA"/>
</dbReference>
<sequence>MKKFGERSNDSATTSRRRLEKMIRHLTPENCPPMMEKSMNDLKFNSIHVQQEWMENSLGDFREEKLFLLQRARQLFNDQDSWSDQILKENENKEKWNVSIPDNIGPFTRLFDHFGIYLPLPLDLAQMNAQPNDFQYSLFNLIIPEISESETAPSTAEGLISKLQNLKFTQIQEKSMGYVISIYINLLKGNYENVLEQIQHAKMRMQNKTDYILLYLESLCRYLLRGYDTALLLCDSCIGIMLNNNNIVIEKELNCDEFLSRISTSQTEIPKNIRIQPLILYSWILFHLYEFSHAERVLVTCCEEIFPFNAEAHFNYAQLLAAMYGCSNLVDNWNLPEHIFNKMNSHLKQCIELYIHEDISLSDATNKTGDTNTTIINNETQQNQSNIPQSPYYSIFKYWNYYLHFLNHCPNMRTLLDHHLQYLENYVYKSLTQWYGIDYKKLLDDKSSSAIPSLVVNNEKTNNLPSAMIHPIDLAYLLVVYARWYALNYLSSQDDDKLASLNESRTKEDPRISKAHQLYRIASNVELIAYTQFNHKSHDSESSRRLAFVFYCKRLACTQMFSISREFNNFKQRFLVGV</sequence>
<evidence type="ECO:0000313" key="1">
    <source>
        <dbReference type="EMBL" id="KAF0980933.1"/>
    </source>
</evidence>
<proteinExistence type="predicted"/>
<dbReference type="Proteomes" id="UP000444721">
    <property type="component" value="Unassembled WGS sequence"/>
</dbReference>
<gene>
    <name evidence="1" type="ORF">FDP41_012721</name>
</gene>
<dbReference type="VEuPathDB" id="AmoebaDB:FDP41_012721"/>
<evidence type="ECO:0000313" key="2">
    <source>
        <dbReference type="Proteomes" id="UP000444721"/>
    </source>
</evidence>
<dbReference type="RefSeq" id="XP_044565646.1">
    <property type="nucleotide sequence ID" value="XM_044703272.1"/>
</dbReference>
<accession>A0A6A5BSA1</accession>
<dbReference type="VEuPathDB" id="AmoebaDB:NfTy_037260"/>
<reference evidence="1 2" key="1">
    <citation type="journal article" date="2019" name="Sci. Rep.">
        <title>Nanopore sequencing improves the draft genome of the human pathogenic amoeba Naegleria fowleri.</title>
        <authorList>
            <person name="Liechti N."/>
            <person name="Schurch N."/>
            <person name="Bruggmann R."/>
            <person name="Wittwer M."/>
        </authorList>
    </citation>
    <scope>NUCLEOTIDE SEQUENCE [LARGE SCALE GENOMIC DNA]</scope>
    <source>
        <strain evidence="1 2">ATCC 30894</strain>
    </source>
</reference>
<protein>
    <submittedName>
        <fullName evidence="1">Uncharacterized protein</fullName>
    </submittedName>
</protein>
<dbReference type="OMA" id="NNCEECI"/>
<dbReference type="VEuPathDB" id="AmoebaDB:NF0038540"/>
<dbReference type="AlphaFoldDB" id="A0A6A5BSA1"/>
<organism evidence="1 2">
    <name type="scientific">Naegleria fowleri</name>
    <name type="common">Brain eating amoeba</name>
    <dbReference type="NCBI Taxonomy" id="5763"/>
    <lineage>
        <taxon>Eukaryota</taxon>
        <taxon>Discoba</taxon>
        <taxon>Heterolobosea</taxon>
        <taxon>Tetramitia</taxon>
        <taxon>Eutetramitia</taxon>
        <taxon>Vahlkampfiidae</taxon>
        <taxon>Naegleria</taxon>
    </lineage>
</organism>
<name>A0A6A5BSA1_NAEFO</name>